<reference evidence="7" key="1">
    <citation type="submission" date="2021-08" db="EMBL/GenBank/DDBJ databases">
        <title>Comparative analyses of Brucepasteria parasyntrophica and Teretinema zuelzerae.</title>
        <authorList>
            <person name="Song Y."/>
            <person name="Brune A."/>
        </authorList>
    </citation>
    <scope>NUCLEOTIDE SEQUENCE</scope>
    <source>
        <strain evidence="7">DSM 1903</strain>
    </source>
</reference>
<keyword evidence="1" id="KW-0597">Phosphoprotein</keyword>
<dbReference type="SMART" id="SM00052">
    <property type="entry name" value="EAL"/>
    <property type="match status" value="1"/>
</dbReference>
<dbReference type="Pfam" id="PF00072">
    <property type="entry name" value="Response_reg"/>
    <property type="match status" value="1"/>
</dbReference>
<feature type="modified residue" description="4-aspartylphosphate" evidence="1">
    <location>
        <position position="61"/>
    </location>
</feature>
<dbReference type="SUPFAM" id="SSF55073">
    <property type="entry name" value="Nucleotide cyclase"/>
    <property type="match status" value="1"/>
</dbReference>
<comment type="caution">
    <text evidence="7">The sequence shown here is derived from an EMBL/GenBank/DDBJ whole genome shotgun (WGS) entry which is preliminary data.</text>
</comment>
<dbReference type="InterPro" id="IPR029787">
    <property type="entry name" value="Nucleotide_cyclase"/>
</dbReference>
<dbReference type="Gene3D" id="3.40.50.2300">
    <property type="match status" value="1"/>
</dbReference>
<dbReference type="NCBIfam" id="TIGR00229">
    <property type="entry name" value="sensory_box"/>
    <property type="match status" value="1"/>
</dbReference>
<feature type="domain" description="GGDEF" evidence="6">
    <location>
        <begin position="299"/>
        <end position="433"/>
    </location>
</feature>
<dbReference type="InterPro" id="IPR035965">
    <property type="entry name" value="PAS-like_dom_sf"/>
</dbReference>
<dbReference type="PANTHER" id="PTHR44757">
    <property type="entry name" value="DIGUANYLATE CYCLASE DGCP"/>
    <property type="match status" value="1"/>
</dbReference>
<dbReference type="SUPFAM" id="SSF141868">
    <property type="entry name" value="EAL domain-like"/>
    <property type="match status" value="1"/>
</dbReference>
<keyword evidence="8" id="KW-1185">Reference proteome</keyword>
<gene>
    <name evidence="7" type="ORF">K7J14_10000</name>
</gene>
<proteinExistence type="predicted"/>
<evidence type="ECO:0000313" key="7">
    <source>
        <dbReference type="EMBL" id="MCD1655029.1"/>
    </source>
</evidence>
<dbReference type="SMART" id="SM00091">
    <property type="entry name" value="PAS"/>
    <property type="match status" value="1"/>
</dbReference>
<dbReference type="InterPro" id="IPR000014">
    <property type="entry name" value="PAS"/>
</dbReference>
<dbReference type="EMBL" id="JAINWA010000003">
    <property type="protein sequence ID" value="MCD1655029.1"/>
    <property type="molecule type" value="Genomic_DNA"/>
</dbReference>
<evidence type="ECO:0000259" key="3">
    <source>
        <dbReference type="PROSITE" id="PS50112"/>
    </source>
</evidence>
<sequence length="814" mass="89482">METSGKDSRIDWILIVDDDEGLCELASRALMRKGYLVETAGSGRSALDAIERLNPALMLLDYRLPDMTGEDLVRRLKDSGSELPFVMMTGQGDEQLAVSIMKLGAADYLIKDTELIDRLPPVVGRIFKSIDVNRKLAKAEDELRLAANVFTHSSEGILITDSNAVIVEVNPAFTEITGYSREEALGKNPRMLQSGRHGAEFYAALWRSLAEEGHWSGEVWNRSKDGKVFCELLTISSVRSPSGETGNYIAQFSDITALKEYQSQLERIAHFDSLTGLPNRLLLSDRMTQAMAQAPRRALHIAIVYLDLDGFKAVNDEHGHETGDLLLAALASRMTQALREGDTLARLGGDEFVAVLVDLNGIDASLPILTRLLEAAAQPVTVGDITLRVSASLGVSVFPQRDEVDADQLLRQADQAMYQAKQSGKNRFHIFDSEHDRNVRGRYESLKRIQNALAAREFVLYYQPKVNMHTGALIGAEALIRWQHPELGLVPPSDFLPIIENHPLSIELGEWVIDTALGQIEAWRAEGLRIPVSVNVGALQLQHPDFAPRLRDLISAHPGAVPGDLELEILETSALDDIGIVSALMETCRSLGVGFALDDFGTGYSSLLYLKQLPAGMIKIDQSFIRDILDDPEDIAILDGVVALAAAFRRNLIAEGVETVAHGEILLCMGCELAQGYAISRPMPAAAFTGWMGTWQAPPAWKNLKELPKNRIPYLIAAIEHRSWASAVESRISGTAEDQSLFDHETCRLCGLLRESEDIPSEAAACSIKELHSRSHRLAGELFAMKGEGRAAEAESRCGELRELAERILGLMVQ</sequence>
<dbReference type="PROSITE" id="PS50883">
    <property type="entry name" value="EAL"/>
    <property type="match status" value="1"/>
</dbReference>
<dbReference type="GO" id="GO:0003824">
    <property type="term" value="F:catalytic activity"/>
    <property type="evidence" value="ECO:0007669"/>
    <property type="project" value="UniProtKB-ARBA"/>
</dbReference>
<dbReference type="InterPro" id="IPR043128">
    <property type="entry name" value="Rev_trsase/Diguanyl_cyclase"/>
</dbReference>
<feature type="domain" description="PAC" evidence="4">
    <location>
        <begin position="215"/>
        <end position="267"/>
    </location>
</feature>
<dbReference type="PROSITE" id="PS50110">
    <property type="entry name" value="RESPONSE_REGULATORY"/>
    <property type="match status" value="1"/>
</dbReference>
<dbReference type="RefSeq" id="WP_230755765.1">
    <property type="nucleotide sequence ID" value="NZ_JAINWA010000003.1"/>
</dbReference>
<dbReference type="SMART" id="SM00267">
    <property type="entry name" value="GGDEF"/>
    <property type="match status" value="1"/>
</dbReference>
<dbReference type="Proteomes" id="UP001198163">
    <property type="component" value="Unassembled WGS sequence"/>
</dbReference>
<name>A0AAE3EHX9_9SPIR</name>
<dbReference type="AlphaFoldDB" id="A0AAE3EHX9"/>
<dbReference type="Pfam" id="PF00563">
    <property type="entry name" value="EAL"/>
    <property type="match status" value="1"/>
</dbReference>
<dbReference type="CDD" id="cd00156">
    <property type="entry name" value="REC"/>
    <property type="match status" value="1"/>
</dbReference>
<dbReference type="CDD" id="cd00130">
    <property type="entry name" value="PAS"/>
    <property type="match status" value="1"/>
</dbReference>
<dbReference type="Pfam" id="PF00990">
    <property type="entry name" value="GGDEF"/>
    <property type="match status" value="1"/>
</dbReference>
<feature type="domain" description="EAL" evidence="5">
    <location>
        <begin position="442"/>
        <end position="696"/>
    </location>
</feature>
<evidence type="ECO:0000313" key="8">
    <source>
        <dbReference type="Proteomes" id="UP001198163"/>
    </source>
</evidence>
<dbReference type="PROSITE" id="PS50887">
    <property type="entry name" value="GGDEF"/>
    <property type="match status" value="1"/>
</dbReference>
<dbReference type="InterPro" id="IPR035919">
    <property type="entry name" value="EAL_sf"/>
</dbReference>
<dbReference type="GO" id="GO:0000160">
    <property type="term" value="P:phosphorelay signal transduction system"/>
    <property type="evidence" value="ECO:0007669"/>
    <property type="project" value="InterPro"/>
</dbReference>
<dbReference type="Gene3D" id="3.20.20.450">
    <property type="entry name" value="EAL domain"/>
    <property type="match status" value="1"/>
</dbReference>
<dbReference type="InterPro" id="IPR000160">
    <property type="entry name" value="GGDEF_dom"/>
</dbReference>
<dbReference type="PROSITE" id="PS50113">
    <property type="entry name" value="PAC"/>
    <property type="match status" value="1"/>
</dbReference>
<protein>
    <submittedName>
        <fullName evidence="7">EAL domain-containing protein</fullName>
    </submittedName>
</protein>
<dbReference type="InterPro" id="IPR000700">
    <property type="entry name" value="PAS-assoc_C"/>
</dbReference>
<organism evidence="7 8">
    <name type="scientific">Teretinema zuelzerae</name>
    <dbReference type="NCBI Taxonomy" id="156"/>
    <lineage>
        <taxon>Bacteria</taxon>
        <taxon>Pseudomonadati</taxon>
        <taxon>Spirochaetota</taxon>
        <taxon>Spirochaetia</taxon>
        <taxon>Spirochaetales</taxon>
        <taxon>Treponemataceae</taxon>
        <taxon>Teretinema</taxon>
    </lineage>
</organism>
<feature type="domain" description="Response regulatory" evidence="2">
    <location>
        <begin position="12"/>
        <end position="126"/>
    </location>
</feature>
<accession>A0AAE3EHX9</accession>
<dbReference type="InterPro" id="IPR011006">
    <property type="entry name" value="CheY-like_superfamily"/>
</dbReference>
<dbReference type="CDD" id="cd01948">
    <property type="entry name" value="EAL"/>
    <property type="match status" value="1"/>
</dbReference>
<dbReference type="SUPFAM" id="SSF55785">
    <property type="entry name" value="PYP-like sensor domain (PAS domain)"/>
    <property type="match status" value="1"/>
</dbReference>
<dbReference type="PROSITE" id="PS50112">
    <property type="entry name" value="PAS"/>
    <property type="match status" value="1"/>
</dbReference>
<evidence type="ECO:0000256" key="1">
    <source>
        <dbReference type="PROSITE-ProRule" id="PRU00169"/>
    </source>
</evidence>
<evidence type="ECO:0000259" key="4">
    <source>
        <dbReference type="PROSITE" id="PS50113"/>
    </source>
</evidence>
<dbReference type="Gene3D" id="3.30.450.20">
    <property type="entry name" value="PAS domain"/>
    <property type="match status" value="1"/>
</dbReference>
<dbReference type="SMART" id="SM00448">
    <property type="entry name" value="REC"/>
    <property type="match status" value="1"/>
</dbReference>
<evidence type="ECO:0000259" key="5">
    <source>
        <dbReference type="PROSITE" id="PS50883"/>
    </source>
</evidence>
<feature type="domain" description="PAS" evidence="3">
    <location>
        <begin position="139"/>
        <end position="188"/>
    </location>
</feature>
<dbReference type="Pfam" id="PF13426">
    <property type="entry name" value="PAS_9"/>
    <property type="match status" value="1"/>
</dbReference>
<dbReference type="SUPFAM" id="SSF52172">
    <property type="entry name" value="CheY-like"/>
    <property type="match status" value="1"/>
</dbReference>
<dbReference type="CDD" id="cd01949">
    <property type="entry name" value="GGDEF"/>
    <property type="match status" value="1"/>
</dbReference>
<evidence type="ECO:0000259" key="2">
    <source>
        <dbReference type="PROSITE" id="PS50110"/>
    </source>
</evidence>
<dbReference type="NCBIfam" id="TIGR00254">
    <property type="entry name" value="GGDEF"/>
    <property type="match status" value="1"/>
</dbReference>
<dbReference type="InterPro" id="IPR052155">
    <property type="entry name" value="Biofilm_reg_signaling"/>
</dbReference>
<dbReference type="PANTHER" id="PTHR44757:SF2">
    <property type="entry name" value="BIOFILM ARCHITECTURE MAINTENANCE PROTEIN MBAA"/>
    <property type="match status" value="1"/>
</dbReference>
<dbReference type="InterPro" id="IPR001633">
    <property type="entry name" value="EAL_dom"/>
</dbReference>
<evidence type="ECO:0000259" key="6">
    <source>
        <dbReference type="PROSITE" id="PS50887"/>
    </source>
</evidence>
<dbReference type="FunFam" id="3.30.70.270:FF:000001">
    <property type="entry name" value="Diguanylate cyclase domain protein"/>
    <property type="match status" value="1"/>
</dbReference>
<dbReference type="InterPro" id="IPR001789">
    <property type="entry name" value="Sig_transdc_resp-reg_receiver"/>
</dbReference>
<dbReference type="Gene3D" id="3.30.70.270">
    <property type="match status" value="1"/>
</dbReference>